<feature type="transmembrane region" description="Helical" evidence="1">
    <location>
        <begin position="18"/>
        <end position="39"/>
    </location>
</feature>
<keyword evidence="3" id="KW-1185">Reference proteome</keyword>
<dbReference type="BioCyc" id="DPIE1322246:BN4_RS07035-MONOMER"/>
<dbReference type="AlphaFoldDB" id="M1WLX8"/>
<evidence type="ECO:0000313" key="3">
    <source>
        <dbReference type="Proteomes" id="UP000011724"/>
    </source>
</evidence>
<evidence type="ECO:0000256" key="1">
    <source>
        <dbReference type="SAM" id="Phobius"/>
    </source>
</evidence>
<dbReference type="RefSeq" id="WP_015414681.1">
    <property type="nucleotide sequence ID" value="NC_020409.1"/>
</dbReference>
<reference evidence="3" key="2">
    <citation type="journal article" date="2013" name="Stand. Genomic Sci.">
        <title>Complete genome sequence of Desulfocapsa sulfexigens, a marine deltaproteobacterium specialized in disproportionating inorganic sulfur compounds.</title>
        <authorList>
            <person name="Finster K.W."/>
            <person name="Kjeldsen K.U."/>
            <person name="Kube M."/>
            <person name="Reinhardt R."/>
            <person name="Mussmann M."/>
            <person name="Amann R."/>
            <person name="Schreiber L."/>
        </authorList>
    </citation>
    <scope>NUCLEOTIDE SEQUENCE [LARGE SCALE GENOMIC DNA]</scope>
    <source>
        <strain evidence="3">DSM 10523 / SB164P1</strain>
    </source>
</reference>
<proteinExistence type="predicted"/>
<dbReference type="PATRIC" id="fig|879567.3.peg.1459"/>
<dbReference type="Proteomes" id="UP000011724">
    <property type="component" value="Chromosome"/>
</dbReference>
<evidence type="ECO:0000313" key="2">
    <source>
        <dbReference type="EMBL" id="CCH48635.1"/>
    </source>
</evidence>
<organism evidence="2 3">
    <name type="scientific">Pseudodesulfovibrio piezophilus (strain DSM 21447 / JCM 15486 / C1TLV30)</name>
    <name type="common">Desulfovibrio piezophilus</name>
    <dbReference type="NCBI Taxonomy" id="1322246"/>
    <lineage>
        <taxon>Bacteria</taxon>
        <taxon>Pseudomonadati</taxon>
        <taxon>Thermodesulfobacteriota</taxon>
        <taxon>Desulfovibrionia</taxon>
        <taxon>Desulfovibrionales</taxon>
        <taxon>Desulfovibrionaceae</taxon>
    </lineage>
</organism>
<protein>
    <recommendedName>
        <fullName evidence="4">DUF3592 domain-containing protein</fullName>
    </recommendedName>
</protein>
<reference evidence="2 3" key="1">
    <citation type="journal article" date="2013" name="PLoS ONE">
        <title>The first genomic and proteomic characterization of a deep-sea sulfate reducer: insights into the piezophilic lifestyle of Desulfovibrio piezophilus.</title>
        <authorList>
            <person name="Pradel N."/>
            <person name="Ji B."/>
            <person name="Gimenez G."/>
            <person name="Talla E."/>
            <person name="Lenoble P."/>
            <person name="Garel M."/>
            <person name="Tamburini C."/>
            <person name="Fourquet P."/>
            <person name="Lebrun R."/>
            <person name="Bertin P."/>
            <person name="Denis Y."/>
            <person name="Pophillat M."/>
            <person name="Barbe V."/>
            <person name="Ollivier B."/>
            <person name="Dolla A."/>
        </authorList>
    </citation>
    <scope>NUCLEOTIDE SEQUENCE [LARGE SCALE GENOMIC DNA]</scope>
    <source>
        <strain evidence="3">DSM 10523 / SB164P1</strain>
    </source>
</reference>
<accession>M1WLX8</accession>
<keyword evidence="1" id="KW-1133">Transmembrane helix</keyword>
<sequence>MSGNIPHRTPLERFGRKLFGLAAITLIIVALWNIPYNILREERFRLFGESMTTGVVTEIRSEQATSGERLNFIEYKYVDNDGLARWGSARLPEATWKRFRPGSLLQVLYAKSRPDLARIQGEMEPPFQIWLRNLLR</sequence>
<keyword evidence="1" id="KW-0812">Transmembrane</keyword>
<dbReference type="KEGG" id="dpi:BN4_11400"/>
<gene>
    <name evidence="2" type="ordered locus">BN4_11400</name>
</gene>
<dbReference type="EMBL" id="FO203427">
    <property type="protein sequence ID" value="CCH48635.1"/>
    <property type="molecule type" value="Genomic_DNA"/>
</dbReference>
<name>M1WLX8_PSEP2</name>
<evidence type="ECO:0008006" key="4">
    <source>
        <dbReference type="Google" id="ProtNLM"/>
    </source>
</evidence>
<keyword evidence="1" id="KW-0472">Membrane</keyword>
<dbReference type="HOGENOM" id="CLU_1872101_0_0_7"/>
<dbReference type="eggNOG" id="ENOG50318AV">
    <property type="taxonomic scope" value="Bacteria"/>
</dbReference>